<dbReference type="PANTHER" id="PTHR28259:SF1">
    <property type="entry name" value="FLUORIDE EXPORT PROTEIN 1-RELATED"/>
    <property type="match status" value="1"/>
</dbReference>
<keyword evidence="2 10" id="KW-1003">Cell membrane</keyword>
<protein>
    <recommendedName>
        <fullName evidence="10">Fluoride-specific ion channel FluC</fullName>
    </recommendedName>
</protein>
<dbReference type="GO" id="GO:0140114">
    <property type="term" value="P:cellular detoxification of fluoride"/>
    <property type="evidence" value="ECO:0007669"/>
    <property type="project" value="UniProtKB-UniRule"/>
</dbReference>
<dbReference type="Proteomes" id="UP000094053">
    <property type="component" value="Unassembled WGS sequence"/>
</dbReference>
<accession>A0A1E3RS30</accession>
<dbReference type="NCBIfam" id="NF010824">
    <property type="entry name" value="PRK14228.1"/>
    <property type="match status" value="1"/>
</dbReference>
<comment type="subcellular location">
    <subcellularLocation>
        <location evidence="1 10">Cell membrane</location>
        <topology evidence="1 10">Multi-pass membrane protein</topology>
    </subcellularLocation>
</comment>
<comment type="caution">
    <text evidence="11">The sequence shown here is derived from an EMBL/GenBank/DDBJ whole genome shotgun (WGS) entry which is preliminary data.</text>
</comment>
<feature type="transmembrane region" description="Helical" evidence="10">
    <location>
        <begin position="35"/>
        <end position="57"/>
    </location>
</feature>
<feature type="binding site" evidence="10">
    <location>
        <position position="72"/>
    </location>
    <ligand>
        <name>Na(+)</name>
        <dbReference type="ChEBI" id="CHEBI:29101"/>
        <note>structural</note>
    </ligand>
</feature>
<organism evidence="11 12">
    <name type="scientific">Mycolicibacterium flavescens</name>
    <name type="common">Mycobacterium flavescens</name>
    <dbReference type="NCBI Taxonomy" id="1776"/>
    <lineage>
        <taxon>Bacteria</taxon>
        <taxon>Bacillati</taxon>
        <taxon>Actinomycetota</taxon>
        <taxon>Actinomycetes</taxon>
        <taxon>Mycobacteriales</taxon>
        <taxon>Mycobacteriaceae</taxon>
        <taxon>Mycolicibacterium</taxon>
    </lineage>
</organism>
<evidence type="ECO:0000256" key="2">
    <source>
        <dbReference type="ARBA" id="ARBA00022475"/>
    </source>
</evidence>
<dbReference type="GO" id="GO:0005886">
    <property type="term" value="C:plasma membrane"/>
    <property type="evidence" value="ECO:0007669"/>
    <property type="project" value="UniProtKB-SubCell"/>
</dbReference>
<evidence type="ECO:0000256" key="10">
    <source>
        <dbReference type="HAMAP-Rule" id="MF_00454"/>
    </source>
</evidence>
<keyword evidence="5 10" id="KW-0472">Membrane</keyword>
<reference evidence="12" key="1">
    <citation type="submission" date="2016-09" db="EMBL/GenBank/DDBJ databases">
        <authorList>
            <person name="Greninger A.L."/>
            <person name="Jerome K.R."/>
            <person name="Mcnair B."/>
            <person name="Wallis C."/>
            <person name="Fang F."/>
        </authorList>
    </citation>
    <scope>NUCLEOTIDE SEQUENCE [LARGE SCALE GENOMIC DNA]</scope>
    <source>
        <strain evidence="12">M6</strain>
    </source>
</reference>
<keyword evidence="10" id="KW-0406">Ion transport</keyword>
<evidence type="ECO:0000256" key="8">
    <source>
        <dbReference type="ARBA" id="ARBA00035585"/>
    </source>
</evidence>
<dbReference type="STRING" id="1776.BHQ18_02080"/>
<evidence type="ECO:0000256" key="5">
    <source>
        <dbReference type="ARBA" id="ARBA00023136"/>
    </source>
</evidence>
<keyword evidence="10" id="KW-0915">Sodium</keyword>
<keyword evidence="3 10" id="KW-0812">Transmembrane</keyword>
<dbReference type="GO" id="GO:0062054">
    <property type="term" value="F:fluoride channel activity"/>
    <property type="evidence" value="ECO:0007669"/>
    <property type="project" value="UniProtKB-UniRule"/>
</dbReference>
<evidence type="ECO:0000256" key="9">
    <source>
        <dbReference type="ARBA" id="ARBA00049940"/>
    </source>
</evidence>
<dbReference type="InterPro" id="IPR003691">
    <property type="entry name" value="FluC"/>
</dbReference>
<feature type="transmembrane region" description="Helical" evidence="10">
    <location>
        <begin position="64"/>
        <end position="82"/>
    </location>
</feature>
<comment type="similarity">
    <text evidence="7 10">Belongs to the fluoride channel Fluc/FEX (TC 1.A.43) family.</text>
</comment>
<evidence type="ECO:0000256" key="6">
    <source>
        <dbReference type="ARBA" id="ARBA00023303"/>
    </source>
</evidence>
<evidence type="ECO:0000256" key="4">
    <source>
        <dbReference type="ARBA" id="ARBA00022989"/>
    </source>
</evidence>
<keyword evidence="4 10" id="KW-1133">Transmembrane helix</keyword>
<dbReference type="GO" id="GO:0046872">
    <property type="term" value="F:metal ion binding"/>
    <property type="evidence" value="ECO:0007669"/>
    <property type="project" value="UniProtKB-KW"/>
</dbReference>
<keyword evidence="10" id="KW-0479">Metal-binding</keyword>
<dbReference type="HAMAP" id="MF_00454">
    <property type="entry name" value="FluC"/>
    <property type="match status" value="1"/>
</dbReference>
<dbReference type="EMBL" id="MIHA01000001">
    <property type="protein sequence ID" value="ODQ92658.1"/>
    <property type="molecule type" value="Genomic_DNA"/>
</dbReference>
<dbReference type="RefSeq" id="WP_069412009.1">
    <property type="nucleotide sequence ID" value="NZ_JACKUL010000020.1"/>
</dbReference>
<gene>
    <name evidence="10" type="primary">fluC</name>
    <name evidence="10" type="synonym">crcB</name>
    <name evidence="11" type="ORF">BHQ18_02080</name>
</gene>
<comment type="function">
    <text evidence="9 10">Fluoride-specific ion channel. Important for reducing fluoride concentration in the cell, thus reducing its toxicity.</text>
</comment>
<evidence type="ECO:0000313" key="11">
    <source>
        <dbReference type="EMBL" id="ODQ92658.1"/>
    </source>
</evidence>
<proteinExistence type="inferred from homology"/>
<evidence type="ECO:0000256" key="7">
    <source>
        <dbReference type="ARBA" id="ARBA00035120"/>
    </source>
</evidence>
<evidence type="ECO:0000256" key="3">
    <source>
        <dbReference type="ARBA" id="ARBA00022692"/>
    </source>
</evidence>
<keyword evidence="10" id="KW-0813">Transport</keyword>
<evidence type="ECO:0000256" key="1">
    <source>
        <dbReference type="ARBA" id="ARBA00004651"/>
    </source>
</evidence>
<dbReference type="AlphaFoldDB" id="A0A1E3RS30"/>
<sequence length="121" mass="12200">MTVVAWVCVALLGGAGAVARFLVDRAVSHRLPGLFPSGIFVVNISGALVLGVITGLAPGPTTTLLAGVAFVGAYTTFSTWMLQTLELRDGGRTGLAVTNIVASVILGLAAAAAGHWIGTLL</sequence>
<feature type="transmembrane region" description="Helical" evidence="10">
    <location>
        <begin position="94"/>
        <end position="117"/>
    </location>
</feature>
<dbReference type="PANTHER" id="PTHR28259">
    <property type="entry name" value="FLUORIDE EXPORT PROTEIN 1-RELATED"/>
    <property type="match status" value="1"/>
</dbReference>
<dbReference type="OrthoDB" id="5148600at2"/>
<name>A0A1E3RS30_MYCFV</name>
<dbReference type="Pfam" id="PF02537">
    <property type="entry name" value="CRCB"/>
    <property type="match status" value="1"/>
</dbReference>
<keyword evidence="12" id="KW-1185">Reference proteome</keyword>
<keyword evidence="6 10" id="KW-0407">Ion channel</keyword>
<comment type="activity regulation">
    <text evidence="10">Na(+) is not transported, but it plays an essential structural role and its presence is essential for fluoride channel function.</text>
</comment>
<comment type="catalytic activity">
    <reaction evidence="8">
        <text>fluoride(in) = fluoride(out)</text>
        <dbReference type="Rhea" id="RHEA:76159"/>
        <dbReference type="ChEBI" id="CHEBI:17051"/>
    </reaction>
    <physiologicalReaction direction="left-to-right" evidence="8">
        <dbReference type="Rhea" id="RHEA:76160"/>
    </physiologicalReaction>
</comment>
<feature type="binding site" evidence="10">
    <location>
        <position position="75"/>
    </location>
    <ligand>
        <name>Na(+)</name>
        <dbReference type="ChEBI" id="CHEBI:29101"/>
        <note>structural</note>
    </ligand>
</feature>
<evidence type="ECO:0000313" key="12">
    <source>
        <dbReference type="Proteomes" id="UP000094053"/>
    </source>
</evidence>